<feature type="domain" description="Gfo/Idh/MocA-like oxidoreductase N-terminal" evidence="2">
    <location>
        <begin position="6"/>
        <end position="124"/>
    </location>
</feature>
<dbReference type="GO" id="GO:0016491">
    <property type="term" value="F:oxidoreductase activity"/>
    <property type="evidence" value="ECO:0007669"/>
    <property type="project" value="UniProtKB-KW"/>
</dbReference>
<evidence type="ECO:0000313" key="4">
    <source>
        <dbReference type="EMBL" id="MXY92747.1"/>
    </source>
</evidence>
<dbReference type="SUPFAM" id="SSF51735">
    <property type="entry name" value="NAD(P)-binding Rossmann-fold domains"/>
    <property type="match status" value="1"/>
</dbReference>
<comment type="caution">
    <text evidence="4">The sequence shown here is derived from an EMBL/GenBank/DDBJ whole genome shotgun (WGS) entry which is preliminary data.</text>
</comment>
<dbReference type="Gene3D" id="3.30.360.10">
    <property type="entry name" value="Dihydrodipicolinate Reductase, domain 2"/>
    <property type="match status" value="1"/>
</dbReference>
<dbReference type="PANTHER" id="PTHR43818">
    <property type="entry name" value="BCDNA.GH03377"/>
    <property type="match status" value="1"/>
</dbReference>
<accession>A0A6B0YQ66</accession>
<dbReference type="Pfam" id="PF01408">
    <property type="entry name" value="GFO_IDH_MocA"/>
    <property type="match status" value="1"/>
</dbReference>
<dbReference type="Gene3D" id="3.40.50.720">
    <property type="entry name" value="NAD(P)-binding Rossmann-like Domain"/>
    <property type="match status" value="1"/>
</dbReference>
<dbReference type="InterPro" id="IPR000683">
    <property type="entry name" value="Gfo/Idh/MocA-like_OxRdtase_N"/>
</dbReference>
<reference evidence="4" key="1">
    <citation type="submission" date="2019-09" db="EMBL/GenBank/DDBJ databases">
        <title>Characterisation of the sponge microbiome using genome-centric metagenomics.</title>
        <authorList>
            <person name="Engelberts J.P."/>
            <person name="Robbins S.J."/>
            <person name="De Goeij J.M."/>
            <person name="Aranda M."/>
            <person name="Bell S.C."/>
            <person name="Webster N.S."/>
        </authorList>
    </citation>
    <scope>NUCLEOTIDE SEQUENCE</scope>
    <source>
        <strain evidence="4">SB0664_bin_27</strain>
    </source>
</reference>
<gene>
    <name evidence="4" type="ORF">F4Y42_04770</name>
</gene>
<dbReference type="EMBL" id="VXRG01000040">
    <property type="protein sequence ID" value="MXY92747.1"/>
    <property type="molecule type" value="Genomic_DNA"/>
</dbReference>
<name>A0A6B0YQ66_9CHLR</name>
<dbReference type="SUPFAM" id="SSF55347">
    <property type="entry name" value="Glyceraldehyde-3-phosphate dehydrogenase-like, C-terminal domain"/>
    <property type="match status" value="1"/>
</dbReference>
<organism evidence="4">
    <name type="scientific">Caldilineaceae bacterium SB0664_bin_27</name>
    <dbReference type="NCBI Taxonomy" id="2605260"/>
    <lineage>
        <taxon>Bacteria</taxon>
        <taxon>Bacillati</taxon>
        <taxon>Chloroflexota</taxon>
        <taxon>Caldilineae</taxon>
        <taxon>Caldilineales</taxon>
        <taxon>Caldilineaceae</taxon>
    </lineage>
</organism>
<dbReference type="Pfam" id="PF22725">
    <property type="entry name" value="GFO_IDH_MocA_C3"/>
    <property type="match status" value="1"/>
</dbReference>
<dbReference type="InterPro" id="IPR036291">
    <property type="entry name" value="NAD(P)-bd_dom_sf"/>
</dbReference>
<protein>
    <submittedName>
        <fullName evidence="4">Gfo/Idh/MocA family oxidoreductase</fullName>
    </submittedName>
</protein>
<dbReference type="PANTHER" id="PTHR43818:SF11">
    <property type="entry name" value="BCDNA.GH03377"/>
    <property type="match status" value="1"/>
</dbReference>
<dbReference type="AlphaFoldDB" id="A0A6B0YQ66"/>
<proteinExistence type="predicted"/>
<dbReference type="GO" id="GO:0000166">
    <property type="term" value="F:nucleotide binding"/>
    <property type="evidence" value="ECO:0007669"/>
    <property type="project" value="InterPro"/>
</dbReference>
<evidence type="ECO:0000259" key="2">
    <source>
        <dbReference type="Pfam" id="PF01408"/>
    </source>
</evidence>
<keyword evidence="1" id="KW-0560">Oxidoreductase</keyword>
<feature type="domain" description="GFO/IDH/MocA-like oxidoreductase" evidence="3">
    <location>
        <begin position="137"/>
        <end position="277"/>
    </location>
</feature>
<sequence>MTDTVRLGIIGTGSISIRGLLPHLTMDDVQDRVNVTAVCDPVVDRAEAAAAKFGVPNFYASAEELLASGTVDAVSIASPIGLHFEQGLQCVDAGLHIHFNKSMTTTVDEADELIAAAAAKGVKLVSSPGEMLRPAHKRVKELIGEGALGRLTWAVTGATFGRYHENERVRGGDDPLTNVNPAWYFRKPGGGPLYDMTVYGLHAMTGILGPAKGVTAFSGVRVKEREFYGQMLPTDMDDNTLMVLDFGDSLFAFVYGVAAGGLPNMGRPLIFGTEGVINGGMLNGEPFDYPGRALEEEIDLNAALPHVVGDHRGLEEAHVYEDVMQLVDWVRDDKPTTSTAEHARHVIEIFDSAYRSAQTGSAQALRTTF</sequence>
<evidence type="ECO:0000259" key="3">
    <source>
        <dbReference type="Pfam" id="PF22725"/>
    </source>
</evidence>
<evidence type="ECO:0000256" key="1">
    <source>
        <dbReference type="ARBA" id="ARBA00023002"/>
    </source>
</evidence>
<dbReference type="InterPro" id="IPR055170">
    <property type="entry name" value="GFO_IDH_MocA-like_dom"/>
</dbReference>
<dbReference type="InterPro" id="IPR050463">
    <property type="entry name" value="Gfo/Idh/MocA_oxidrdct_glycsds"/>
</dbReference>